<gene>
    <name evidence="1" type="ORF">M9H77_33746</name>
</gene>
<dbReference type="Proteomes" id="UP001060085">
    <property type="component" value="Linkage Group LG08"/>
</dbReference>
<sequence length="279" mass="31883">MAPSPLRTITRRHARSISLPSRSHPFLPQFDEQLSRVKVSEAAASTLSSMSNRLVDLNNLYDCTDDVLQLPHVQQAISQECQDKCADEMLDGYLRLLDACSTSRDIFSQTKESIRELLSALRRNDRDQLSGYLTSRRNSKRIIQKALKDLRSIRNRQSAIASQKDDETVAIFSMLKEVESISLNMFYSFLSHLNGTKSGWSLVSKLMNQEKKSSATEFEKVDAIILQKLSNLDDMEQLEDVQNQLGNILTSIQTVEEELECLFRRLIKSRVFLLNILNH</sequence>
<organism evidence="1 2">
    <name type="scientific">Catharanthus roseus</name>
    <name type="common">Madagascar periwinkle</name>
    <name type="synonym">Vinca rosea</name>
    <dbReference type="NCBI Taxonomy" id="4058"/>
    <lineage>
        <taxon>Eukaryota</taxon>
        <taxon>Viridiplantae</taxon>
        <taxon>Streptophyta</taxon>
        <taxon>Embryophyta</taxon>
        <taxon>Tracheophyta</taxon>
        <taxon>Spermatophyta</taxon>
        <taxon>Magnoliopsida</taxon>
        <taxon>eudicotyledons</taxon>
        <taxon>Gunneridae</taxon>
        <taxon>Pentapetalae</taxon>
        <taxon>asterids</taxon>
        <taxon>lamiids</taxon>
        <taxon>Gentianales</taxon>
        <taxon>Apocynaceae</taxon>
        <taxon>Rauvolfioideae</taxon>
        <taxon>Vinceae</taxon>
        <taxon>Catharanthinae</taxon>
        <taxon>Catharanthus</taxon>
    </lineage>
</organism>
<protein>
    <submittedName>
        <fullName evidence="1">Uncharacterized protein</fullName>
    </submittedName>
</protein>
<comment type="caution">
    <text evidence="1">The sequence shown here is derived from an EMBL/GenBank/DDBJ whole genome shotgun (WGS) entry which is preliminary data.</text>
</comment>
<dbReference type="EMBL" id="CM044708">
    <property type="protein sequence ID" value="KAI5647741.1"/>
    <property type="molecule type" value="Genomic_DNA"/>
</dbReference>
<keyword evidence="2" id="KW-1185">Reference proteome</keyword>
<evidence type="ECO:0000313" key="2">
    <source>
        <dbReference type="Proteomes" id="UP001060085"/>
    </source>
</evidence>
<evidence type="ECO:0000313" key="1">
    <source>
        <dbReference type="EMBL" id="KAI5647741.1"/>
    </source>
</evidence>
<name>A0ACB9ZLN6_CATRO</name>
<proteinExistence type="predicted"/>
<accession>A0ACB9ZLN6</accession>
<reference evidence="2" key="1">
    <citation type="journal article" date="2023" name="Nat. Plants">
        <title>Single-cell RNA sequencing provides a high-resolution roadmap for understanding the multicellular compartmentation of specialized metabolism.</title>
        <authorList>
            <person name="Sun S."/>
            <person name="Shen X."/>
            <person name="Li Y."/>
            <person name="Li Y."/>
            <person name="Wang S."/>
            <person name="Li R."/>
            <person name="Zhang H."/>
            <person name="Shen G."/>
            <person name="Guo B."/>
            <person name="Wei J."/>
            <person name="Xu J."/>
            <person name="St-Pierre B."/>
            <person name="Chen S."/>
            <person name="Sun C."/>
        </authorList>
    </citation>
    <scope>NUCLEOTIDE SEQUENCE [LARGE SCALE GENOMIC DNA]</scope>
</reference>